<dbReference type="Pfam" id="PF01739">
    <property type="entry name" value="CheR"/>
    <property type="match status" value="1"/>
</dbReference>
<dbReference type="Gene3D" id="3.30.450.20">
    <property type="entry name" value="PAS domain"/>
    <property type="match status" value="2"/>
</dbReference>
<dbReference type="NCBIfam" id="TIGR00229">
    <property type="entry name" value="sensory_box"/>
    <property type="match status" value="2"/>
</dbReference>
<protein>
    <recommendedName>
        <fullName evidence="2">protein-glutamate O-methyltransferase</fullName>
        <ecNumber evidence="2">2.1.1.80</ecNumber>
    </recommendedName>
</protein>
<evidence type="ECO:0000256" key="5">
    <source>
        <dbReference type="ARBA" id="ARBA00022691"/>
    </source>
</evidence>
<dbReference type="Gene3D" id="1.10.155.10">
    <property type="entry name" value="Chemotaxis receptor methyltransferase CheR, N-terminal domain"/>
    <property type="match status" value="1"/>
</dbReference>
<proteinExistence type="predicted"/>
<dbReference type="SUPFAM" id="SSF47757">
    <property type="entry name" value="Chemotaxis receptor methyltransferase CheR, N-terminal domain"/>
    <property type="match status" value="1"/>
</dbReference>
<dbReference type="InterPro" id="IPR022641">
    <property type="entry name" value="CheR_N"/>
</dbReference>
<dbReference type="SMART" id="SM00091">
    <property type="entry name" value="PAS"/>
    <property type="match status" value="2"/>
</dbReference>
<dbReference type="InterPro" id="IPR013767">
    <property type="entry name" value="PAS_fold"/>
</dbReference>
<dbReference type="InterPro" id="IPR000014">
    <property type="entry name" value="PAS"/>
</dbReference>
<dbReference type="InterPro" id="IPR022642">
    <property type="entry name" value="CheR_C"/>
</dbReference>
<feature type="domain" description="PAS" evidence="7">
    <location>
        <begin position="500"/>
        <end position="570"/>
    </location>
</feature>
<evidence type="ECO:0000256" key="4">
    <source>
        <dbReference type="ARBA" id="ARBA00022679"/>
    </source>
</evidence>
<accession>A0A6B3N1G4</accession>
<dbReference type="PROSITE" id="PS50123">
    <property type="entry name" value="CHER"/>
    <property type="match status" value="1"/>
</dbReference>
<organism evidence="9">
    <name type="scientific">Symploca sp. SIO1C4</name>
    <dbReference type="NCBI Taxonomy" id="2607765"/>
    <lineage>
        <taxon>Bacteria</taxon>
        <taxon>Bacillati</taxon>
        <taxon>Cyanobacteriota</taxon>
        <taxon>Cyanophyceae</taxon>
        <taxon>Coleofasciculales</taxon>
        <taxon>Coleofasciculaceae</taxon>
        <taxon>Symploca</taxon>
    </lineage>
</organism>
<feature type="region of interest" description="Disordered" evidence="6">
    <location>
        <begin position="426"/>
        <end position="460"/>
    </location>
</feature>
<dbReference type="PRINTS" id="PR00996">
    <property type="entry name" value="CHERMTFRASE"/>
</dbReference>
<dbReference type="AlphaFoldDB" id="A0A6B3N1G4"/>
<dbReference type="PANTHER" id="PTHR24422">
    <property type="entry name" value="CHEMOTAXIS PROTEIN METHYLTRANSFERASE"/>
    <property type="match status" value="1"/>
</dbReference>
<evidence type="ECO:0000256" key="6">
    <source>
        <dbReference type="SAM" id="MobiDB-lite"/>
    </source>
</evidence>
<dbReference type="InterPro" id="IPR035965">
    <property type="entry name" value="PAS-like_dom_sf"/>
</dbReference>
<dbReference type="InterPro" id="IPR036804">
    <property type="entry name" value="CheR_N_sf"/>
</dbReference>
<gene>
    <name evidence="9" type="ORF">F6J89_07745</name>
</gene>
<keyword evidence="4" id="KW-0808">Transferase</keyword>
<evidence type="ECO:0000256" key="1">
    <source>
        <dbReference type="ARBA" id="ARBA00001541"/>
    </source>
</evidence>
<dbReference type="SUPFAM" id="SSF53335">
    <property type="entry name" value="S-adenosyl-L-methionine-dependent methyltransferases"/>
    <property type="match status" value="1"/>
</dbReference>
<comment type="caution">
    <text evidence="9">The sequence shown here is derived from an EMBL/GenBank/DDBJ whole genome shotgun (WGS) entry which is preliminary data.</text>
</comment>
<dbReference type="Pfam" id="PF00989">
    <property type="entry name" value="PAS"/>
    <property type="match status" value="1"/>
</dbReference>
<dbReference type="GO" id="GO:0008983">
    <property type="term" value="F:protein-glutamate O-methyltransferase activity"/>
    <property type="evidence" value="ECO:0007669"/>
    <property type="project" value="UniProtKB-EC"/>
</dbReference>
<sequence length="617" mass="71084">MNTNEEDRSFETLLDYLRRSRGFDFTGYKRSSLKRRVNKRMHTVNINNFTDYLDYLEVYPEQFIPLFNTILINVTAFFRDKIAWDYLRHHTIPRVLDRKLLKEPIRVWSAGCASGQETYTVAMILAEALGLEKFRQRVKIYATDVDEEALFQARHASYSSEEIDSVPEELQLRYFEKFGDRYIFRSDLRRSVIFGRHDLVQDAPISRLDLLICRNTIMYFNAETQARILARFHFALNDIGALFLGKAEMLLTHANLFSPLNLQYRIFSRVPKVNLRDRLLMLAGSGDQEASKYLVNNINLQEIAFNTAPEAQIVVDFNGNLVMANLAACSMFGLSSLDLGRLLQDLEISYRPLELRSRIEQVYKEGCSVIVENVSYSLSAGNFKYLKVIFLPLQESGSDVLGVSIVFSDVTRYYQLQSELQRANQELETANEELQSSNEELETTNEELQSTNEELETTNEEMQSTNEELETMNEELQSTNEELQTINDELRLRTDELNQTNAFLNSILASLQAGVVVIDRNYNILSWNNQAYNLWGLRSEEVVQQSFFNLNMGLPVDQVRETINRSLSGEDHLEVIISATNRLGQAIECRITCDPLIDHNKTRQGAILMMEAVEPRA</sequence>
<dbReference type="CDD" id="cd02440">
    <property type="entry name" value="AdoMet_MTases"/>
    <property type="match status" value="1"/>
</dbReference>
<dbReference type="SMART" id="SM00138">
    <property type="entry name" value="MeTrc"/>
    <property type="match status" value="1"/>
</dbReference>
<dbReference type="SUPFAM" id="SSF55785">
    <property type="entry name" value="PYP-like sensor domain (PAS domain)"/>
    <property type="match status" value="2"/>
</dbReference>
<dbReference type="InterPro" id="IPR050903">
    <property type="entry name" value="Bact_Chemotaxis_MeTrfase"/>
</dbReference>
<dbReference type="Pfam" id="PF13188">
    <property type="entry name" value="PAS_8"/>
    <property type="match status" value="1"/>
</dbReference>
<dbReference type="PROSITE" id="PS50112">
    <property type="entry name" value="PAS"/>
    <property type="match status" value="1"/>
</dbReference>
<dbReference type="InterPro" id="IPR029063">
    <property type="entry name" value="SAM-dependent_MTases_sf"/>
</dbReference>
<dbReference type="EMBL" id="JAAHFQ010000108">
    <property type="protein sequence ID" value="NER27516.1"/>
    <property type="molecule type" value="Genomic_DNA"/>
</dbReference>
<dbReference type="GO" id="GO:0006355">
    <property type="term" value="P:regulation of DNA-templated transcription"/>
    <property type="evidence" value="ECO:0007669"/>
    <property type="project" value="InterPro"/>
</dbReference>
<dbReference type="SUPFAM" id="SSF57997">
    <property type="entry name" value="Tropomyosin"/>
    <property type="match status" value="1"/>
</dbReference>
<name>A0A6B3N1G4_9CYAN</name>
<feature type="domain" description="CheR-type methyltransferase" evidence="8">
    <location>
        <begin position="1"/>
        <end position="250"/>
    </location>
</feature>
<evidence type="ECO:0000256" key="3">
    <source>
        <dbReference type="ARBA" id="ARBA00022603"/>
    </source>
</evidence>
<evidence type="ECO:0000313" key="9">
    <source>
        <dbReference type="EMBL" id="NER27516.1"/>
    </source>
</evidence>
<dbReference type="Pfam" id="PF03705">
    <property type="entry name" value="CheR_N"/>
    <property type="match status" value="1"/>
</dbReference>
<dbReference type="Gene3D" id="3.40.50.150">
    <property type="entry name" value="Vaccinia Virus protein VP39"/>
    <property type="match status" value="1"/>
</dbReference>
<dbReference type="GO" id="GO:0032259">
    <property type="term" value="P:methylation"/>
    <property type="evidence" value="ECO:0007669"/>
    <property type="project" value="UniProtKB-KW"/>
</dbReference>
<keyword evidence="3" id="KW-0489">Methyltransferase</keyword>
<dbReference type="CDD" id="cd00130">
    <property type="entry name" value="PAS"/>
    <property type="match status" value="2"/>
</dbReference>
<comment type="catalytic activity">
    <reaction evidence="1">
        <text>L-glutamyl-[protein] + S-adenosyl-L-methionine = [protein]-L-glutamate 5-O-methyl ester + S-adenosyl-L-homocysteine</text>
        <dbReference type="Rhea" id="RHEA:24452"/>
        <dbReference type="Rhea" id="RHEA-COMP:10208"/>
        <dbReference type="Rhea" id="RHEA-COMP:10311"/>
        <dbReference type="ChEBI" id="CHEBI:29973"/>
        <dbReference type="ChEBI" id="CHEBI:57856"/>
        <dbReference type="ChEBI" id="CHEBI:59789"/>
        <dbReference type="ChEBI" id="CHEBI:82795"/>
        <dbReference type="EC" id="2.1.1.80"/>
    </reaction>
</comment>
<keyword evidence="5" id="KW-0949">S-adenosyl-L-methionine</keyword>
<evidence type="ECO:0000259" key="7">
    <source>
        <dbReference type="PROSITE" id="PS50112"/>
    </source>
</evidence>
<reference evidence="9" key="1">
    <citation type="submission" date="2019-11" db="EMBL/GenBank/DDBJ databases">
        <title>Genomic insights into an expanded diversity of filamentous marine cyanobacteria reveals the extraordinary biosynthetic potential of Moorea and Okeania.</title>
        <authorList>
            <person name="Ferreira Leao T."/>
            <person name="Wang M."/>
            <person name="Moss N."/>
            <person name="Da Silva R."/>
            <person name="Sanders J."/>
            <person name="Nurk S."/>
            <person name="Gurevich A."/>
            <person name="Humphrey G."/>
            <person name="Reher R."/>
            <person name="Zhu Q."/>
            <person name="Belda-Ferre P."/>
            <person name="Glukhov E."/>
            <person name="Rex R."/>
            <person name="Dorrestein P.C."/>
            <person name="Knight R."/>
            <person name="Pevzner P."/>
            <person name="Gerwick W.H."/>
            <person name="Gerwick L."/>
        </authorList>
    </citation>
    <scope>NUCLEOTIDE SEQUENCE</scope>
    <source>
        <strain evidence="9">SIO1C4</strain>
    </source>
</reference>
<dbReference type="EC" id="2.1.1.80" evidence="2"/>
<evidence type="ECO:0000259" key="8">
    <source>
        <dbReference type="PROSITE" id="PS50123"/>
    </source>
</evidence>
<dbReference type="Gene3D" id="1.10.287.620">
    <property type="entry name" value="Helix Hairpins"/>
    <property type="match status" value="1"/>
</dbReference>
<dbReference type="PANTHER" id="PTHR24422:SF10">
    <property type="entry name" value="CHEMOTAXIS PROTEIN METHYLTRANSFERASE 2"/>
    <property type="match status" value="1"/>
</dbReference>
<evidence type="ECO:0000256" key="2">
    <source>
        <dbReference type="ARBA" id="ARBA00012534"/>
    </source>
</evidence>
<dbReference type="InterPro" id="IPR000780">
    <property type="entry name" value="CheR_MeTrfase"/>
</dbReference>